<gene>
    <name evidence="2" type="ORF">AVDCRST_MAG08-3088</name>
</gene>
<sequence length="51" mass="5374">HRPQTTGIGGAFHAPVYPGPVQRAGPGRLRELQQQQPEPAAQFDGCGAPLL</sequence>
<evidence type="ECO:0000256" key="1">
    <source>
        <dbReference type="SAM" id="MobiDB-lite"/>
    </source>
</evidence>
<feature type="non-terminal residue" evidence="2">
    <location>
        <position position="51"/>
    </location>
</feature>
<feature type="non-terminal residue" evidence="2">
    <location>
        <position position="1"/>
    </location>
</feature>
<dbReference type="EMBL" id="CADCTG010000230">
    <property type="protein sequence ID" value="CAA9268929.1"/>
    <property type="molecule type" value="Genomic_DNA"/>
</dbReference>
<reference evidence="2" key="1">
    <citation type="submission" date="2020-02" db="EMBL/GenBank/DDBJ databases">
        <authorList>
            <person name="Meier V. D."/>
        </authorList>
    </citation>
    <scope>NUCLEOTIDE SEQUENCE</scope>
    <source>
        <strain evidence="2">AVDCRST_MAG08</strain>
    </source>
</reference>
<feature type="compositionally biased region" description="Low complexity" evidence="1">
    <location>
        <begin position="32"/>
        <end position="42"/>
    </location>
</feature>
<feature type="region of interest" description="Disordered" evidence="1">
    <location>
        <begin position="1"/>
        <end position="51"/>
    </location>
</feature>
<accession>A0A6J4J7A4</accession>
<organism evidence="2">
    <name type="scientific">uncultured Acetobacteraceae bacterium</name>
    <dbReference type="NCBI Taxonomy" id="169975"/>
    <lineage>
        <taxon>Bacteria</taxon>
        <taxon>Pseudomonadati</taxon>
        <taxon>Pseudomonadota</taxon>
        <taxon>Alphaproteobacteria</taxon>
        <taxon>Acetobacterales</taxon>
        <taxon>Acetobacteraceae</taxon>
        <taxon>environmental samples</taxon>
    </lineage>
</organism>
<evidence type="ECO:0000313" key="2">
    <source>
        <dbReference type="EMBL" id="CAA9268929.1"/>
    </source>
</evidence>
<dbReference type="AlphaFoldDB" id="A0A6J4J7A4"/>
<name>A0A6J4J7A4_9PROT</name>
<protein>
    <submittedName>
        <fullName evidence="2">Uncharacterized protein</fullName>
    </submittedName>
</protein>
<proteinExistence type="predicted"/>